<evidence type="ECO:0000256" key="5">
    <source>
        <dbReference type="ARBA" id="ARBA00023001"/>
    </source>
</evidence>
<evidence type="ECO:0000256" key="7">
    <source>
        <dbReference type="ARBA" id="ARBA00023008"/>
    </source>
</evidence>
<evidence type="ECO:0000256" key="12">
    <source>
        <dbReference type="ARBA" id="ARBA00023326"/>
    </source>
</evidence>
<feature type="chain" id="PRO_5012555760" description="lytic cellulose monooxygenase (C4-dehydrogenating)" evidence="17">
    <location>
        <begin position="19"/>
        <end position="299"/>
    </location>
</feature>
<evidence type="ECO:0000259" key="18">
    <source>
        <dbReference type="Pfam" id="PF03443"/>
    </source>
</evidence>
<evidence type="ECO:0000313" key="19">
    <source>
        <dbReference type="EMBL" id="OWP06660.1"/>
    </source>
</evidence>
<proteinExistence type="inferred from homology"/>
<keyword evidence="9" id="KW-1015">Disulfide bond</keyword>
<keyword evidence="6" id="KW-0560">Oxidoreductase</keyword>
<keyword evidence="8" id="KW-0503">Monooxygenase</keyword>
<evidence type="ECO:0000256" key="11">
    <source>
        <dbReference type="ARBA" id="ARBA00023277"/>
    </source>
</evidence>
<keyword evidence="7" id="KW-0186">Copper</keyword>
<comment type="subcellular location">
    <subcellularLocation>
        <location evidence="2">Secreted</location>
    </subcellularLocation>
</comment>
<keyword evidence="20" id="KW-1185">Reference proteome</keyword>
<feature type="compositionally biased region" description="Low complexity" evidence="16">
    <location>
        <begin position="276"/>
        <end position="285"/>
    </location>
</feature>
<keyword evidence="5" id="KW-0136">Cellulose degradation</keyword>
<dbReference type="Pfam" id="PF03443">
    <property type="entry name" value="AA9"/>
    <property type="match status" value="1"/>
</dbReference>
<dbReference type="CDD" id="cd21175">
    <property type="entry name" value="LPMO_AA9"/>
    <property type="match status" value="1"/>
</dbReference>
<organism evidence="19 20">
    <name type="scientific">Diplocarpon coronariae</name>
    <dbReference type="NCBI Taxonomy" id="2795749"/>
    <lineage>
        <taxon>Eukaryota</taxon>
        <taxon>Fungi</taxon>
        <taxon>Dikarya</taxon>
        <taxon>Ascomycota</taxon>
        <taxon>Pezizomycotina</taxon>
        <taxon>Leotiomycetes</taxon>
        <taxon>Helotiales</taxon>
        <taxon>Drepanopezizaceae</taxon>
        <taxon>Diplocarpon</taxon>
    </lineage>
</organism>
<comment type="caution">
    <text evidence="19">The sequence shown here is derived from an EMBL/GenBank/DDBJ whole genome shotgun (WGS) entry which is preliminary data.</text>
</comment>
<comment type="similarity">
    <text evidence="13">Belongs to the polysaccharide monooxygenase AA9 family.</text>
</comment>
<keyword evidence="19" id="KW-0378">Hydrolase</keyword>
<keyword evidence="4" id="KW-0479">Metal-binding</keyword>
<evidence type="ECO:0000256" key="13">
    <source>
        <dbReference type="ARBA" id="ARBA00044502"/>
    </source>
</evidence>
<evidence type="ECO:0000256" key="6">
    <source>
        <dbReference type="ARBA" id="ARBA00023002"/>
    </source>
</evidence>
<gene>
    <name evidence="19" type="ORF">B2J93_5139</name>
</gene>
<evidence type="ECO:0000256" key="17">
    <source>
        <dbReference type="SAM" id="SignalP"/>
    </source>
</evidence>
<dbReference type="Proteomes" id="UP000242519">
    <property type="component" value="Unassembled WGS sequence"/>
</dbReference>
<evidence type="ECO:0000256" key="10">
    <source>
        <dbReference type="ARBA" id="ARBA00023180"/>
    </source>
</evidence>
<evidence type="ECO:0000256" key="2">
    <source>
        <dbReference type="ARBA" id="ARBA00004613"/>
    </source>
</evidence>
<dbReference type="OrthoDB" id="4849160at2759"/>
<feature type="compositionally biased region" description="Pro residues" evidence="16">
    <location>
        <begin position="265"/>
        <end position="275"/>
    </location>
</feature>
<dbReference type="InterPro" id="IPR005103">
    <property type="entry name" value="AA9_LPMO"/>
</dbReference>
<dbReference type="GO" id="GO:0046872">
    <property type="term" value="F:metal ion binding"/>
    <property type="evidence" value="ECO:0007669"/>
    <property type="project" value="UniProtKB-KW"/>
</dbReference>
<comment type="catalytic activity">
    <reaction evidence="14">
        <text>[(1-&gt;4)-beta-D-glucosyl]n+m + reduced acceptor + O2 = 4-dehydro-beta-D-glucosyl-[(1-&gt;4)-beta-D-glucosyl]n-1 + [(1-&gt;4)-beta-D-glucosyl]m + acceptor + H2O.</text>
        <dbReference type="EC" id="1.14.99.56"/>
    </reaction>
</comment>
<dbReference type="InParanoid" id="A0A218ZGD1"/>
<evidence type="ECO:0000313" key="20">
    <source>
        <dbReference type="Proteomes" id="UP000242519"/>
    </source>
</evidence>
<evidence type="ECO:0000256" key="1">
    <source>
        <dbReference type="ARBA" id="ARBA00001973"/>
    </source>
</evidence>
<feature type="region of interest" description="Disordered" evidence="16">
    <location>
        <begin position="247"/>
        <end position="299"/>
    </location>
</feature>
<keyword evidence="11" id="KW-0119">Carbohydrate metabolism</keyword>
<evidence type="ECO:0000256" key="8">
    <source>
        <dbReference type="ARBA" id="ARBA00023033"/>
    </source>
</evidence>
<dbReference type="PANTHER" id="PTHR33353">
    <property type="entry name" value="PUTATIVE (AFU_ORTHOLOGUE AFUA_1G12560)-RELATED"/>
    <property type="match status" value="1"/>
</dbReference>
<reference evidence="19 20" key="1">
    <citation type="submission" date="2017-04" db="EMBL/GenBank/DDBJ databases">
        <title>Draft genome sequence of Marssonina coronaria NL1: causal agent of apple blotch.</title>
        <authorList>
            <person name="Cheng Q."/>
        </authorList>
    </citation>
    <scope>NUCLEOTIDE SEQUENCE [LARGE SCALE GENOMIC DNA]</scope>
    <source>
        <strain evidence="19 20">NL1</strain>
    </source>
</reference>
<dbReference type="GO" id="GO:0016787">
    <property type="term" value="F:hydrolase activity"/>
    <property type="evidence" value="ECO:0007669"/>
    <property type="project" value="UniProtKB-KW"/>
</dbReference>
<dbReference type="InterPro" id="IPR049892">
    <property type="entry name" value="AA9"/>
</dbReference>
<sequence>MSLSTFSLLVALAASVSAHGYVDNATIGGTVYSGYQINTDPYSNPPPDRIFRPINGNGPVQDITLIDLQCGGYTAGGIVGSKPAKLTAGPVAAGSEVELRWTIWPESHVGPYMTYMALCPGNDCTTFDPQTEAVWFKIQELGRVGTTNEWASTPLMKPGGVVKYTIPLCLAPGAYIVRHELVALHSSQSYPGAQFYPSCHQIDVTGSGSSTGPAEKVAFPGAYKPEDPGITYDVYKPAEYIIPGPPLFTCDGNGSPGTPPNTNNPAPPTSSPPTTKPYTAATTTPAAPPATTPPGGSCY</sequence>
<evidence type="ECO:0000256" key="4">
    <source>
        <dbReference type="ARBA" id="ARBA00022723"/>
    </source>
</evidence>
<dbReference type="GO" id="GO:0004497">
    <property type="term" value="F:monooxygenase activity"/>
    <property type="evidence" value="ECO:0007669"/>
    <property type="project" value="UniProtKB-KW"/>
</dbReference>
<feature type="domain" description="Auxiliary Activity family 9 catalytic" evidence="18">
    <location>
        <begin position="19"/>
        <end position="237"/>
    </location>
</feature>
<dbReference type="EC" id="1.14.99.56" evidence="15"/>
<dbReference type="Gene3D" id="2.70.50.70">
    <property type="match status" value="1"/>
</dbReference>
<keyword evidence="3" id="KW-0964">Secreted</keyword>
<dbReference type="GO" id="GO:0005576">
    <property type="term" value="C:extracellular region"/>
    <property type="evidence" value="ECO:0007669"/>
    <property type="project" value="UniProtKB-SubCell"/>
</dbReference>
<keyword evidence="12" id="KW-0624">Polysaccharide degradation</keyword>
<dbReference type="AlphaFoldDB" id="A0A218ZGD1"/>
<evidence type="ECO:0000256" key="15">
    <source>
        <dbReference type="ARBA" id="ARBA00047174"/>
    </source>
</evidence>
<protein>
    <recommendedName>
        <fullName evidence="15">lytic cellulose monooxygenase (C4-dehydrogenating)</fullName>
        <ecNumber evidence="15">1.14.99.56</ecNumber>
    </recommendedName>
</protein>
<keyword evidence="17" id="KW-0732">Signal</keyword>
<dbReference type="PANTHER" id="PTHR33353:SF6">
    <property type="entry name" value="ENDOGLUCANASE IV"/>
    <property type="match status" value="1"/>
</dbReference>
<evidence type="ECO:0000256" key="14">
    <source>
        <dbReference type="ARBA" id="ARBA00045077"/>
    </source>
</evidence>
<comment type="cofactor">
    <cofactor evidence="1">
        <name>Cu(2+)</name>
        <dbReference type="ChEBI" id="CHEBI:29036"/>
    </cofactor>
</comment>
<evidence type="ECO:0000256" key="16">
    <source>
        <dbReference type="SAM" id="MobiDB-lite"/>
    </source>
</evidence>
<feature type="signal peptide" evidence="17">
    <location>
        <begin position="1"/>
        <end position="18"/>
    </location>
</feature>
<evidence type="ECO:0000256" key="9">
    <source>
        <dbReference type="ARBA" id="ARBA00023157"/>
    </source>
</evidence>
<accession>A0A218ZGD1</accession>
<dbReference type="STRING" id="503106.A0A218ZGD1"/>
<dbReference type="EMBL" id="MZNU01000038">
    <property type="protein sequence ID" value="OWP06660.1"/>
    <property type="molecule type" value="Genomic_DNA"/>
</dbReference>
<name>A0A218ZGD1_9HELO</name>
<dbReference type="GO" id="GO:0030245">
    <property type="term" value="P:cellulose catabolic process"/>
    <property type="evidence" value="ECO:0007669"/>
    <property type="project" value="UniProtKB-KW"/>
</dbReference>
<keyword evidence="10" id="KW-0325">Glycoprotein</keyword>
<evidence type="ECO:0000256" key="3">
    <source>
        <dbReference type="ARBA" id="ARBA00022525"/>
    </source>
</evidence>